<dbReference type="EMBL" id="BAAACF010000001">
    <property type="protein sequence ID" value="GAA0724448.1"/>
    <property type="molecule type" value="Genomic_DNA"/>
</dbReference>
<reference evidence="9 10" key="1">
    <citation type="journal article" date="2019" name="Int. J. Syst. Evol. Microbiol.">
        <title>The Global Catalogue of Microorganisms (GCM) 10K type strain sequencing project: providing services to taxonomists for standard genome sequencing and annotation.</title>
        <authorList>
            <consortium name="The Broad Institute Genomics Platform"/>
            <consortium name="The Broad Institute Genome Sequencing Center for Infectious Disease"/>
            <person name="Wu L."/>
            <person name="Ma J."/>
        </authorList>
    </citation>
    <scope>NUCLEOTIDE SEQUENCE [LARGE SCALE GENOMIC DNA]</scope>
    <source>
        <strain evidence="9 10">JCM 1405</strain>
    </source>
</reference>
<evidence type="ECO:0000259" key="7">
    <source>
        <dbReference type="Pfam" id="PF02272"/>
    </source>
</evidence>
<feature type="domain" description="RecJ OB" evidence="8">
    <location>
        <begin position="462"/>
        <end position="585"/>
    </location>
</feature>
<dbReference type="InterPro" id="IPR051673">
    <property type="entry name" value="SSDNA_exonuclease_RecJ"/>
</dbReference>
<evidence type="ECO:0000259" key="6">
    <source>
        <dbReference type="Pfam" id="PF01368"/>
    </source>
</evidence>
<dbReference type="InterPro" id="IPR041122">
    <property type="entry name" value="RecJ_OB"/>
</dbReference>
<dbReference type="InterPro" id="IPR001667">
    <property type="entry name" value="DDH_dom"/>
</dbReference>
<dbReference type="InterPro" id="IPR038763">
    <property type="entry name" value="DHH_sf"/>
</dbReference>
<evidence type="ECO:0000313" key="9">
    <source>
        <dbReference type="EMBL" id="GAA0724448.1"/>
    </source>
</evidence>
<evidence type="ECO:0000256" key="1">
    <source>
        <dbReference type="ARBA" id="ARBA00005915"/>
    </source>
</evidence>
<evidence type="ECO:0000259" key="8">
    <source>
        <dbReference type="Pfam" id="PF17768"/>
    </source>
</evidence>
<comment type="caution">
    <text evidence="9">The sequence shown here is derived from an EMBL/GenBank/DDBJ whole genome shotgun (WGS) entry which is preliminary data.</text>
</comment>
<gene>
    <name evidence="9" type="primary">recJ</name>
    <name evidence="9" type="ORF">GCM10008905_18330</name>
</gene>
<evidence type="ECO:0000256" key="4">
    <source>
        <dbReference type="ARBA" id="ARBA00022801"/>
    </source>
</evidence>
<keyword evidence="5 9" id="KW-0269">Exonuclease</keyword>
<keyword evidence="4" id="KW-0378">Hydrolase</keyword>
<evidence type="ECO:0000256" key="5">
    <source>
        <dbReference type="ARBA" id="ARBA00022839"/>
    </source>
</evidence>
<feature type="domain" description="DDH" evidence="6">
    <location>
        <begin position="79"/>
        <end position="238"/>
    </location>
</feature>
<evidence type="ECO:0000256" key="3">
    <source>
        <dbReference type="ARBA" id="ARBA00022722"/>
    </source>
</evidence>
<dbReference type="Pfam" id="PF17768">
    <property type="entry name" value="RecJ_OB"/>
    <property type="match status" value="1"/>
</dbReference>
<dbReference type="Gene3D" id="3.10.310.30">
    <property type="match status" value="1"/>
</dbReference>
<sequence length="590" mass="66667">MKGRWMLKCNNVNIDELNKVTGIDKVVLTILANRGIKTPYDIDRFIKSSLNDMYDPFLMKDMDKGIEIIRKAIEKGKTIAIYGDYDADGVTSTVILHKAITICGGKVMYHIPHRENEGYGMNGERIIKLKEEGAEVIISCDNGISAIEQVKLAVELGMEVVITDHHELPFIEDENNERKYIIPEAHAVINPKREDCKYPFKLLCGAGIALKFAQGLFSIMNIREDELYHLLQFAAIGTVCDVVDLIDENRIIVKNGLPLIKDTNNKGLKSLIKVTGLEGKELTSYHIGFILGPCINATGRLETAELSVELLLTKEDEKAEELGKKLHLLNVERQDITTESVDSVGEIIEFGEYRDNKILVVYEERVHESIAGIVAGRIKEKYNKPTIILTKGKEGVKGSGRSIEGYNMFEELLKCKELLDRFGGHPMAAGLSIQKDKIDQLRKKLNNNCSLLDEDFIPKISIDRRLSLREVSVKLIDKLGVLEPFGKGNSSPVFAEKNINIEKIAIIGKDKNTIKFTFRIEGSFDKIDGLAFGKGIEFEEELRDRYGDEYINFINRPLGLKMDFVFFPFINEYNGYITPQVRILDYRFSS</sequence>
<dbReference type="RefSeq" id="WP_343769015.1">
    <property type="nucleotide sequence ID" value="NZ_BAAACF010000001.1"/>
</dbReference>
<protein>
    <recommendedName>
        <fullName evidence="2">Single-stranded-DNA-specific exonuclease RecJ</fullName>
    </recommendedName>
</protein>
<dbReference type="SUPFAM" id="SSF64182">
    <property type="entry name" value="DHH phosphoesterases"/>
    <property type="match status" value="1"/>
</dbReference>
<dbReference type="Gene3D" id="3.90.1640.30">
    <property type="match status" value="1"/>
</dbReference>
<dbReference type="Pfam" id="PF01368">
    <property type="entry name" value="DHH"/>
    <property type="match status" value="1"/>
</dbReference>
<organism evidence="9 10">
    <name type="scientific">Clostridium malenominatum</name>
    <dbReference type="NCBI Taxonomy" id="1539"/>
    <lineage>
        <taxon>Bacteria</taxon>
        <taxon>Bacillati</taxon>
        <taxon>Bacillota</taxon>
        <taxon>Clostridia</taxon>
        <taxon>Eubacteriales</taxon>
        <taxon>Clostridiaceae</taxon>
        <taxon>Clostridium</taxon>
    </lineage>
</organism>
<feature type="domain" description="DHHA1" evidence="7">
    <location>
        <begin position="356"/>
        <end position="448"/>
    </location>
</feature>
<name>A0ABN1IZL8_9CLOT</name>
<proteinExistence type="inferred from homology"/>
<dbReference type="PANTHER" id="PTHR30255:SF2">
    <property type="entry name" value="SINGLE-STRANDED-DNA-SPECIFIC EXONUCLEASE RECJ"/>
    <property type="match status" value="1"/>
</dbReference>
<dbReference type="Pfam" id="PF02272">
    <property type="entry name" value="DHHA1"/>
    <property type="match status" value="1"/>
</dbReference>
<dbReference type="InterPro" id="IPR004610">
    <property type="entry name" value="RecJ"/>
</dbReference>
<evidence type="ECO:0000256" key="2">
    <source>
        <dbReference type="ARBA" id="ARBA00019841"/>
    </source>
</evidence>
<keyword evidence="10" id="KW-1185">Reference proteome</keyword>
<evidence type="ECO:0000313" key="10">
    <source>
        <dbReference type="Proteomes" id="UP001500339"/>
    </source>
</evidence>
<dbReference type="InterPro" id="IPR003156">
    <property type="entry name" value="DHHA1_dom"/>
</dbReference>
<comment type="similarity">
    <text evidence="1">Belongs to the RecJ family.</text>
</comment>
<keyword evidence="3" id="KW-0540">Nuclease</keyword>
<dbReference type="NCBIfam" id="TIGR00644">
    <property type="entry name" value="recJ"/>
    <property type="match status" value="1"/>
</dbReference>
<dbReference type="PANTHER" id="PTHR30255">
    <property type="entry name" value="SINGLE-STRANDED-DNA-SPECIFIC EXONUCLEASE RECJ"/>
    <property type="match status" value="1"/>
</dbReference>
<dbReference type="Proteomes" id="UP001500339">
    <property type="component" value="Unassembled WGS sequence"/>
</dbReference>
<accession>A0ABN1IZL8</accession>
<dbReference type="GO" id="GO:0004527">
    <property type="term" value="F:exonuclease activity"/>
    <property type="evidence" value="ECO:0007669"/>
    <property type="project" value="UniProtKB-KW"/>
</dbReference>